<dbReference type="InterPro" id="IPR051908">
    <property type="entry name" value="Ribosomal_N-acetyltransferase"/>
</dbReference>
<dbReference type="GO" id="GO:0005737">
    <property type="term" value="C:cytoplasm"/>
    <property type="evidence" value="ECO:0007669"/>
    <property type="project" value="TreeGrafter"/>
</dbReference>
<dbReference type="PANTHER" id="PTHR43441:SF11">
    <property type="entry name" value="RIBOSOMAL-PROTEIN-SERINE ACETYLTRANSFERASE"/>
    <property type="match status" value="1"/>
</dbReference>
<evidence type="ECO:0000259" key="1">
    <source>
        <dbReference type="PROSITE" id="PS51186"/>
    </source>
</evidence>
<gene>
    <name evidence="2" type="ORF">BJ994_001863</name>
</gene>
<dbReference type="SUPFAM" id="SSF55729">
    <property type="entry name" value="Acyl-CoA N-acyltransferases (Nat)"/>
    <property type="match status" value="1"/>
</dbReference>
<protein>
    <submittedName>
        <fullName evidence="2">RimJ/RimL family protein N-acetyltransferase</fullName>
    </submittedName>
</protein>
<evidence type="ECO:0000313" key="3">
    <source>
        <dbReference type="Proteomes" id="UP000547458"/>
    </source>
</evidence>
<dbReference type="Proteomes" id="UP000547458">
    <property type="component" value="Unassembled WGS sequence"/>
</dbReference>
<keyword evidence="2" id="KW-0808">Transferase</keyword>
<dbReference type="PROSITE" id="PS51186">
    <property type="entry name" value="GNAT"/>
    <property type="match status" value="1"/>
</dbReference>
<comment type="caution">
    <text evidence="2">The sequence shown here is derived from an EMBL/GenBank/DDBJ whole genome shotgun (WGS) entry which is preliminary data.</text>
</comment>
<dbReference type="AlphaFoldDB" id="A0A846RRK9"/>
<dbReference type="Pfam" id="PF13302">
    <property type="entry name" value="Acetyltransf_3"/>
    <property type="match status" value="1"/>
</dbReference>
<dbReference type="InterPro" id="IPR000182">
    <property type="entry name" value="GNAT_dom"/>
</dbReference>
<accession>A0A846RRK9</accession>
<dbReference type="EMBL" id="JAATJL010000001">
    <property type="protein sequence ID" value="NJC22787.1"/>
    <property type="molecule type" value="Genomic_DNA"/>
</dbReference>
<dbReference type="RefSeq" id="WP_342450336.1">
    <property type="nucleotide sequence ID" value="NZ_JAATJL010000001.1"/>
</dbReference>
<feature type="domain" description="N-acetyltransferase" evidence="1">
    <location>
        <begin position="43"/>
        <end position="189"/>
    </location>
</feature>
<sequence>MSLGDVWPLFDLELRTPRLRLAPVRDEQLPEVVDAVLAGIHDPSVMPFSVPWTEAPREQLIRETAKHQWRQRCTVEPGNWTLNFAVEFEGRVVGMQDVSARDFALLRTVNSGSWLTQSAQGQGLGKEMRAAVVLFAFDYLKATAALSEAADWNVASLGVSKSLGYRANGVSDVVDRPGKVTRLVHIRVEEEFLKRPEWSLQVSGFEPVKALLTGE</sequence>
<reference evidence="2 3" key="1">
    <citation type="submission" date="2020-03" db="EMBL/GenBank/DDBJ databases">
        <title>Sequencing the genomes of 1000 actinobacteria strains.</title>
        <authorList>
            <person name="Klenk H.-P."/>
        </authorList>
    </citation>
    <scope>NUCLEOTIDE SEQUENCE [LARGE SCALE GENOMIC DNA]</scope>
    <source>
        <strain evidence="2 3">DSM 16403</strain>
    </source>
</reference>
<dbReference type="Gene3D" id="3.40.630.30">
    <property type="match status" value="1"/>
</dbReference>
<dbReference type="GO" id="GO:1990189">
    <property type="term" value="F:protein N-terminal-serine acetyltransferase activity"/>
    <property type="evidence" value="ECO:0007669"/>
    <property type="project" value="TreeGrafter"/>
</dbReference>
<dbReference type="PANTHER" id="PTHR43441">
    <property type="entry name" value="RIBOSOMAL-PROTEIN-SERINE ACETYLTRANSFERASE"/>
    <property type="match status" value="1"/>
</dbReference>
<name>A0A846RRK9_9MICC</name>
<dbReference type="InterPro" id="IPR016181">
    <property type="entry name" value="Acyl_CoA_acyltransferase"/>
</dbReference>
<keyword evidence="3" id="KW-1185">Reference proteome</keyword>
<organism evidence="2 3">
    <name type="scientific">Arthrobacter pigmenti</name>
    <dbReference type="NCBI Taxonomy" id="271432"/>
    <lineage>
        <taxon>Bacteria</taxon>
        <taxon>Bacillati</taxon>
        <taxon>Actinomycetota</taxon>
        <taxon>Actinomycetes</taxon>
        <taxon>Micrococcales</taxon>
        <taxon>Micrococcaceae</taxon>
        <taxon>Arthrobacter</taxon>
    </lineage>
</organism>
<proteinExistence type="predicted"/>
<evidence type="ECO:0000313" key="2">
    <source>
        <dbReference type="EMBL" id="NJC22787.1"/>
    </source>
</evidence>
<dbReference type="GO" id="GO:0008999">
    <property type="term" value="F:protein-N-terminal-alanine acetyltransferase activity"/>
    <property type="evidence" value="ECO:0007669"/>
    <property type="project" value="TreeGrafter"/>
</dbReference>